<reference evidence="8" key="1">
    <citation type="journal article" date="2015" name="Nature">
        <title>Complex archaea that bridge the gap between prokaryotes and eukaryotes.</title>
        <authorList>
            <person name="Spang A."/>
            <person name="Saw J.H."/>
            <person name="Jorgensen S.L."/>
            <person name="Zaremba-Niedzwiedzka K."/>
            <person name="Martijn J."/>
            <person name="Lind A.E."/>
            <person name="van Eijk R."/>
            <person name="Schleper C."/>
            <person name="Guy L."/>
            <person name="Ettema T.J."/>
        </authorList>
    </citation>
    <scope>NUCLEOTIDE SEQUENCE</scope>
</reference>
<proteinExistence type="predicted"/>
<dbReference type="PANTHER" id="PTHR43166:SF6">
    <property type="entry name" value="PHOSPHONATES IMPORT ATP-BINDING PROTEIN PHNC"/>
    <property type="match status" value="1"/>
</dbReference>
<evidence type="ECO:0000256" key="3">
    <source>
        <dbReference type="ARBA" id="ARBA00022741"/>
    </source>
</evidence>
<dbReference type="InterPro" id="IPR003439">
    <property type="entry name" value="ABC_transporter-like_ATP-bd"/>
</dbReference>
<dbReference type="PROSITE" id="PS00211">
    <property type="entry name" value="ABC_TRANSPORTER_1"/>
    <property type="match status" value="1"/>
</dbReference>
<keyword evidence="6" id="KW-0472">Membrane</keyword>
<keyword evidence="5" id="KW-1278">Translocase</keyword>
<dbReference type="SUPFAM" id="SSF52540">
    <property type="entry name" value="P-loop containing nucleoside triphosphate hydrolases"/>
    <property type="match status" value="1"/>
</dbReference>
<dbReference type="GO" id="GO:0015416">
    <property type="term" value="F:ABC-type phosphonate transporter activity"/>
    <property type="evidence" value="ECO:0007669"/>
    <property type="project" value="InterPro"/>
</dbReference>
<feature type="domain" description="ABC transporter" evidence="7">
    <location>
        <begin position="5"/>
        <end position="253"/>
    </location>
</feature>
<dbReference type="PROSITE" id="PS50893">
    <property type="entry name" value="ABC_TRANSPORTER_2"/>
    <property type="match status" value="1"/>
</dbReference>
<dbReference type="AlphaFoldDB" id="A0A0F9YIM0"/>
<gene>
    <name evidence="8" type="ORF">LCGC14_0086720</name>
</gene>
<keyword evidence="2" id="KW-1003">Cell membrane</keyword>
<keyword evidence="3" id="KW-0547">Nucleotide-binding</keyword>
<dbReference type="GO" id="GO:0016887">
    <property type="term" value="F:ATP hydrolysis activity"/>
    <property type="evidence" value="ECO:0007669"/>
    <property type="project" value="InterPro"/>
</dbReference>
<dbReference type="SMART" id="SM00382">
    <property type="entry name" value="AAA"/>
    <property type="match status" value="1"/>
</dbReference>
<name>A0A0F9YIM0_9ZZZZ</name>
<evidence type="ECO:0000256" key="4">
    <source>
        <dbReference type="ARBA" id="ARBA00022840"/>
    </source>
</evidence>
<organism evidence="8">
    <name type="scientific">marine sediment metagenome</name>
    <dbReference type="NCBI Taxonomy" id="412755"/>
    <lineage>
        <taxon>unclassified sequences</taxon>
        <taxon>metagenomes</taxon>
        <taxon>ecological metagenomes</taxon>
    </lineage>
</organism>
<keyword evidence="1" id="KW-0813">Transport</keyword>
<dbReference type="InterPro" id="IPR017871">
    <property type="entry name" value="ABC_transporter-like_CS"/>
</dbReference>
<evidence type="ECO:0000256" key="5">
    <source>
        <dbReference type="ARBA" id="ARBA00022967"/>
    </source>
</evidence>
<sequence>MTTTIKVEGINKTYGTHEALSQIEFTIDKGEIVTLIGPSGSGKSTLLRHLIGLTKADRQSPGQVEVLGHVLQRQGRFVAQGRDYRRRSGYIFQQFNLVGRLSVMTNVLIGHLGAMPRWRSLTGRFTNNEQTLALRAMERVGIKSLADQRANTLSGGQMQRVAIARALVQDAEVIFADEPIASLDPRSAREVMEILQRINHEDGRTVVITLHQVDVARRYCRRAIALKEGRLYYDGPMEGLTDDLLQGLYENNGLDEINPSNVSSALSTPLHTVS</sequence>
<dbReference type="Pfam" id="PF00005">
    <property type="entry name" value="ABC_tran"/>
    <property type="match status" value="1"/>
</dbReference>
<accession>A0A0F9YIM0</accession>
<protein>
    <recommendedName>
        <fullName evidence="7">ABC transporter domain-containing protein</fullName>
    </recommendedName>
</protein>
<dbReference type="NCBIfam" id="TIGR02315">
    <property type="entry name" value="ABC_phnC"/>
    <property type="match status" value="1"/>
</dbReference>
<keyword evidence="4" id="KW-0067">ATP-binding</keyword>
<evidence type="ECO:0000256" key="6">
    <source>
        <dbReference type="ARBA" id="ARBA00023136"/>
    </source>
</evidence>
<dbReference type="Gene3D" id="3.40.50.300">
    <property type="entry name" value="P-loop containing nucleotide triphosphate hydrolases"/>
    <property type="match status" value="1"/>
</dbReference>
<dbReference type="InterPro" id="IPR003593">
    <property type="entry name" value="AAA+_ATPase"/>
</dbReference>
<dbReference type="CDD" id="cd03256">
    <property type="entry name" value="ABC_PhnC_transporter"/>
    <property type="match status" value="1"/>
</dbReference>
<dbReference type="InterPro" id="IPR050086">
    <property type="entry name" value="MetN_ABC_transporter-like"/>
</dbReference>
<evidence type="ECO:0000256" key="1">
    <source>
        <dbReference type="ARBA" id="ARBA00022448"/>
    </source>
</evidence>
<dbReference type="GO" id="GO:0005524">
    <property type="term" value="F:ATP binding"/>
    <property type="evidence" value="ECO:0007669"/>
    <property type="project" value="UniProtKB-KW"/>
</dbReference>
<comment type="caution">
    <text evidence="8">The sequence shown here is derived from an EMBL/GenBank/DDBJ whole genome shotgun (WGS) entry which is preliminary data.</text>
</comment>
<evidence type="ECO:0000256" key="2">
    <source>
        <dbReference type="ARBA" id="ARBA00022475"/>
    </source>
</evidence>
<evidence type="ECO:0000313" key="8">
    <source>
        <dbReference type="EMBL" id="KKO04314.1"/>
    </source>
</evidence>
<dbReference type="InterPro" id="IPR027417">
    <property type="entry name" value="P-loop_NTPase"/>
</dbReference>
<dbReference type="EMBL" id="LAZR01000023">
    <property type="protein sequence ID" value="KKO04314.1"/>
    <property type="molecule type" value="Genomic_DNA"/>
</dbReference>
<dbReference type="PANTHER" id="PTHR43166">
    <property type="entry name" value="AMINO ACID IMPORT ATP-BINDING PROTEIN"/>
    <property type="match status" value="1"/>
</dbReference>
<evidence type="ECO:0000259" key="7">
    <source>
        <dbReference type="PROSITE" id="PS50893"/>
    </source>
</evidence>
<dbReference type="InterPro" id="IPR012693">
    <property type="entry name" value="ABC_transpr_PhnC"/>
</dbReference>
<dbReference type="GO" id="GO:0016020">
    <property type="term" value="C:membrane"/>
    <property type="evidence" value="ECO:0007669"/>
    <property type="project" value="InterPro"/>
</dbReference>